<evidence type="ECO:0000313" key="2">
    <source>
        <dbReference type="Proteomes" id="UP000182126"/>
    </source>
</evidence>
<dbReference type="eggNOG" id="ENOG5032XAF">
    <property type="taxonomic scope" value="Bacteria"/>
</dbReference>
<sequence length="187" mass="20735">MMRSKPGLSIPLGVVSPASYAQAMTDAALDRTCGTSTDRDATTGLRRIDHLAQLAAVVRACPGLHVRYSEGPDADARRSSIDTESGLELPGLSVNPLDAERWWTRPLEDWLARQLCQYRHLAEKDPQRIAWILRGEHCGRGPDCEPLLREVEPIAVIGAHVLLEARERYERNFDAGRGPADDEEDRG</sequence>
<reference evidence="1 2" key="1">
    <citation type="submission" date="2016-10" db="EMBL/GenBank/DDBJ databases">
        <authorList>
            <person name="de Groot N.N."/>
        </authorList>
    </citation>
    <scope>NUCLEOTIDE SEQUENCE [LARGE SCALE GENOMIC DNA]</scope>
    <source>
        <strain evidence="1 2">DSM 15019</strain>
    </source>
</reference>
<dbReference type="EMBL" id="LT629770">
    <property type="protein sequence ID" value="SDR82749.1"/>
    <property type="molecule type" value="Genomic_DNA"/>
</dbReference>
<dbReference type="InterPro" id="IPR046080">
    <property type="entry name" value="DUF6098"/>
</dbReference>
<proteinExistence type="predicted"/>
<organism evidence="1 2">
    <name type="scientific">Microbacterium paraoxydans</name>
    <dbReference type="NCBI Taxonomy" id="199592"/>
    <lineage>
        <taxon>Bacteria</taxon>
        <taxon>Bacillati</taxon>
        <taxon>Actinomycetota</taxon>
        <taxon>Actinomycetes</taxon>
        <taxon>Micrococcales</taxon>
        <taxon>Microbacteriaceae</taxon>
        <taxon>Microbacterium</taxon>
    </lineage>
</organism>
<gene>
    <name evidence="1" type="ORF">SAMN04489809_0424</name>
</gene>
<accession>A0A1H1M9R2</accession>
<evidence type="ECO:0000313" key="1">
    <source>
        <dbReference type="EMBL" id="SDR82749.1"/>
    </source>
</evidence>
<dbReference type="AlphaFoldDB" id="A0A1H1M9R2"/>
<dbReference type="Pfam" id="PF19593">
    <property type="entry name" value="DUF6098"/>
    <property type="match status" value="1"/>
</dbReference>
<protein>
    <submittedName>
        <fullName evidence="1">Uncharacterized protein</fullName>
    </submittedName>
</protein>
<name>A0A1H1M9R2_9MICO</name>
<dbReference type="Proteomes" id="UP000182126">
    <property type="component" value="Chromosome I"/>
</dbReference>